<dbReference type="EMBL" id="CP017258">
    <property type="protein sequence ID" value="AQW88314.1"/>
    <property type="molecule type" value="Genomic_DNA"/>
</dbReference>
<keyword evidence="7" id="KW-0479">Metal-binding</keyword>
<dbReference type="InterPro" id="IPR050582">
    <property type="entry name" value="HAD-like_SerB"/>
</dbReference>
<keyword evidence="8 15" id="KW-0378">Hydrolase</keyword>
<evidence type="ECO:0000256" key="7">
    <source>
        <dbReference type="ARBA" id="ARBA00022723"/>
    </source>
</evidence>
<organism evidence="15 16">
    <name type="scientific">Campylobacter pinnipediorum subsp. caledonicus</name>
    <dbReference type="NCBI Taxonomy" id="1874362"/>
    <lineage>
        <taxon>Bacteria</taxon>
        <taxon>Pseudomonadati</taxon>
        <taxon>Campylobacterota</taxon>
        <taxon>Epsilonproteobacteria</taxon>
        <taxon>Campylobacterales</taxon>
        <taxon>Campylobacteraceae</taxon>
        <taxon>Campylobacter</taxon>
    </lineage>
</organism>
<keyword evidence="16" id="KW-1185">Reference proteome</keyword>
<evidence type="ECO:0000256" key="4">
    <source>
        <dbReference type="ARBA" id="ARBA00012640"/>
    </source>
</evidence>
<evidence type="ECO:0000256" key="3">
    <source>
        <dbReference type="ARBA" id="ARBA00009184"/>
    </source>
</evidence>
<evidence type="ECO:0000256" key="2">
    <source>
        <dbReference type="ARBA" id="ARBA00005135"/>
    </source>
</evidence>
<dbReference type="InterPro" id="IPR036412">
    <property type="entry name" value="HAD-like_sf"/>
</dbReference>
<feature type="active site" description="Proton donor" evidence="14">
    <location>
        <position position="10"/>
    </location>
</feature>
<dbReference type="GO" id="GO:0000287">
    <property type="term" value="F:magnesium ion binding"/>
    <property type="evidence" value="ECO:0007669"/>
    <property type="project" value="TreeGrafter"/>
</dbReference>
<keyword evidence="10" id="KW-0718">Serine biosynthesis</keyword>
<dbReference type="Proteomes" id="UP000190868">
    <property type="component" value="Chromosome"/>
</dbReference>
<dbReference type="SFLD" id="SFLDF00029">
    <property type="entry name" value="phosphoserine_phosphatase"/>
    <property type="match status" value="1"/>
</dbReference>
<evidence type="ECO:0000256" key="9">
    <source>
        <dbReference type="ARBA" id="ARBA00022842"/>
    </source>
</evidence>
<evidence type="ECO:0000256" key="14">
    <source>
        <dbReference type="PIRSR" id="PIRSR604469-1"/>
    </source>
</evidence>
<dbReference type="GeneID" id="56567122"/>
<comment type="pathway">
    <text evidence="2">Amino-acid biosynthesis; L-serine biosynthesis; L-serine from 3-phospho-D-glycerate: step 3/3.</text>
</comment>
<dbReference type="GO" id="GO:0006564">
    <property type="term" value="P:L-serine biosynthetic process"/>
    <property type="evidence" value="ECO:0007669"/>
    <property type="project" value="UniProtKB-KW"/>
</dbReference>
<comment type="catalytic activity">
    <reaction evidence="13">
        <text>O-phospho-D-serine + H2O = D-serine + phosphate</text>
        <dbReference type="Rhea" id="RHEA:24873"/>
        <dbReference type="ChEBI" id="CHEBI:15377"/>
        <dbReference type="ChEBI" id="CHEBI:35247"/>
        <dbReference type="ChEBI" id="CHEBI:43474"/>
        <dbReference type="ChEBI" id="CHEBI:58680"/>
        <dbReference type="EC" id="3.1.3.3"/>
    </reaction>
</comment>
<dbReference type="AlphaFoldDB" id="A0A1S6U9A0"/>
<gene>
    <name evidence="15" type="primary">serB</name>
    <name evidence="15" type="ORF">CPIN18021_1530</name>
</gene>
<dbReference type="CDD" id="cd07500">
    <property type="entry name" value="HAD_PSP"/>
    <property type="match status" value="1"/>
</dbReference>
<dbReference type="GO" id="GO:0005737">
    <property type="term" value="C:cytoplasm"/>
    <property type="evidence" value="ECO:0007669"/>
    <property type="project" value="TreeGrafter"/>
</dbReference>
<evidence type="ECO:0000256" key="1">
    <source>
        <dbReference type="ARBA" id="ARBA00001946"/>
    </source>
</evidence>
<dbReference type="EC" id="3.1.3.3" evidence="4"/>
<evidence type="ECO:0000256" key="10">
    <source>
        <dbReference type="ARBA" id="ARBA00023299"/>
    </source>
</evidence>
<dbReference type="Pfam" id="PF00702">
    <property type="entry name" value="Hydrolase"/>
    <property type="match status" value="1"/>
</dbReference>
<comment type="catalytic activity">
    <reaction evidence="12">
        <text>O-phospho-L-serine + H2O = L-serine + phosphate</text>
        <dbReference type="Rhea" id="RHEA:21208"/>
        <dbReference type="ChEBI" id="CHEBI:15377"/>
        <dbReference type="ChEBI" id="CHEBI:33384"/>
        <dbReference type="ChEBI" id="CHEBI:43474"/>
        <dbReference type="ChEBI" id="CHEBI:57524"/>
        <dbReference type="EC" id="3.1.3.3"/>
    </reaction>
</comment>
<dbReference type="SFLD" id="SFLDS00003">
    <property type="entry name" value="Haloacid_Dehalogenase"/>
    <property type="match status" value="1"/>
</dbReference>
<keyword evidence="6" id="KW-0028">Amino-acid biosynthesis</keyword>
<comment type="similarity">
    <text evidence="3">Belongs to the HAD-like hydrolase superfamily. SerB family.</text>
</comment>
<evidence type="ECO:0000256" key="12">
    <source>
        <dbReference type="ARBA" id="ARBA00048138"/>
    </source>
</evidence>
<dbReference type="PANTHER" id="PTHR43344">
    <property type="entry name" value="PHOSPHOSERINE PHOSPHATASE"/>
    <property type="match status" value="1"/>
</dbReference>
<dbReference type="Gene3D" id="3.40.50.1000">
    <property type="entry name" value="HAD superfamily/HAD-like"/>
    <property type="match status" value="1"/>
</dbReference>
<evidence type="ECO:0000256" key="6">
    <source>
        <dbReference type="ARBA" id="ARBA00022605"/>
    </source>
</evidence>
<evidence type="ECO:0000313" key="15">
    <source>
        <dbReference type="EMBL" id="AQW88314.1"/>
    </source>
</evidence>
<evidence type="ECO:0000256" key="11">
    <source>
        <dbReference type="ARBA" id="ARBA00031693"/>
    </source>
</evidence>
<dbReference type="KEGG" id="cpin:CPIN18020_1482"/>
<name>A0A1S6U9A0_9BACT</name>
<evidence type="ECO:0000256" key="5">
    <source>
        <dbReference type="ARBA" id="ARBA00015196"/>
    </source>
</evidence>
<comment type="cofactor">
    <cofactor evidence="1">
        <name>Mg(2+)</name>
        <dbReference type="ChEBI" id="CHEBI:18420"/>
    </cofactor>
</comment>
<dbReference type="NCBIfam" id="TIGR01488">
    <property type="entry name" value="HAD-SF-IB"/>
    <property type="match status" value="1"/>
</dbReference>
<dbReference type="InterPro" id="IPR023214">
    <property type="entry name" value="HAD_sf"/>
</dbReference>
<dbReference type="UniPathway" id="UPA00135">
    <property type="reaction ID" value="UER00198"/>
</dbReference>
<dbReference type="SUPFAM" id="SSF56784">
    <property type="entry name" value="HAD-like"/>
    <property type="match status" value="1"/>
</dbReference>
<sequence length="207" mass="22863">MIKLCIFDFDSTLMDGETIDILAQSYGVGDEVKNITKKAMAGELDFFESLTSRVSLLEGMSYFLAKDICENLPVMNGAKELIENLKAKGIKVIVFSGGFDLGTNAMQKKLNFDASFANILHQKDGKLTGRVGGEMMFGFSKGKMLQKIQKIINVDISNTMCVGDGANDISMFEYSSLKIAFCANEILKQNATHCVDKKDLREILKLI</sequence>
<dbReference type="SFLD" id="SFLDG01137">
    <property type="entry name" value="C1.6.1:_Phosphoserine_Phosphat"/>
    <property type="match status" value="1"/>
</dbReference>
<reference evidence="16" key="1">
    <citation type="submission" date="2016-09" db="EMBL/GenBank/DDBJ databases">
        <title>Comparative genomics of the Campylobacter concisus group.</title>
        <authorList>
            <person name="Miller W.G."/>
            <person name="Yee E."/>
            <person name="Chapman M.H."/>
            <person name="Huynh S."/>
            <person name="Bono J.L."/>
            <person name="On S.L.W."/>
            <person name="StLeger J."/>
            <person name="Foster G."/>
            <person name="Parker C.T."/>
        </authorList>
    </citation>
    <scope>NUCLEOTIDE SEQUENCE [LARGE SCALE GENOMIC DNA]</scope>
    <source>
        <strain evidence="16">RM18021</strain>
    </source>
</reference>
<dbReference type="SFLD" id="SFLDG01136">
    <property type="entry name" value="C1.6:_Phosphoserine_Phosphatas"/>
    <property type="match status" value="1"/>
</dbReference>
<feature type="active site" description="Nucleophile" evidence="14">
    <location>
        <position position="8"/>
    </location>
</feature>
<dbReference type="NCBIfam" id="TIGR00338">
    <property type="entry name" value="serB"/>
    <property type="match status" value="1"/>
</dbReference>
<proteinExistence type="inferred from homology"/>
<keyword evidence="9" id="KW-0460">Magnesium</keyword>
<dbReference type="GO" id="GO:0036424">
    <property type="term" value="F:L-phosphoserine phosphatase activity"/>
    <property type="evidence" value="ECO:0007669"/>
    <property type="project" value="InterPro"/>
</dbReference>
<dbReference type="InterPro" id="IPR004469">
    <property type="entry name" value="PSP"/>
</dbReference>
<dbReference type="RefSeq" id="WP_078423824.1">
    <property type="nucleotide sequence ID" value="NZ_CP017018.1"/>
</dbReference>
<evidence type="ECO:0000256" key="8">
    <source>
        <dbReference type="ARBA" id="ARBA00022801"/>
    </source>
</evidence>
<dbReference type="PANTHER" id="PTHR43344:SF2">
    <property type="entry name" value="PHOSPHOSERINE PHOSPHATASE"/>
    <property type="match status" value="1"/>
</dbReference>
<evidence type="ECO:0000313" key="16">
    <source>
        <dbReference type="Proteomes" id="UP000190868"/>
    </source>
</evidence>
<evidence type="ECO:0000256" key="13">
    <source>
        <dbReference type="ARBA" id="ARBA00048523"/>
    </source>
</evidence>
<protein>
    <recommendedName>
        <fullName evidence="5">Phosphoserine phosphatase</fullName>
        <ecNumber evidence="4">3.1.3.3</ecNumber>
    </recommendedName>
    <alternativeName>
        <fullName evidence="11">O-phosphoserine phosphohydrolase</fullName>
    </alternativeName>
</protein>
<accession>A0A1S6U9A0</accession>